<name>A0A7H9APP4_9FLAO</name>
<keyword evidence="2" id="KW-1185">Reference proteome</keyword>
<dbReference type="Proteomes" id="UP000509302">
    <property type="component" value="Chromosome"/>
</dbReference>
<evidence type="ECO:0000313" key="2">
    <source>
        <dbReference type="Proteomes" id="UP000509302"/>
    </source>
</evidence>
<proteinExistence type="predicted"/>
<dbReference type="AlphaFoldDB" id="A0A7H9APP4"/>
<accession>A0A7H9APP4</accession>
<dbReference type="Pfam" id="PF16115">
    <property type="entry name" value="DUF4831"/>
    <property type="match status" value="1"/>
</dbReference>
<protein>
    <submittedName>
        <fullName evidence="1">DUF4831 family protein</fullName>
    </submittedName>
</protein>
<dbReference type="RefSeq" id="WP_179241691.1">
    <property type="nucleotide sequence ID" value="NZ_CP058595.1"/>
</dbReference>
<reference evidence="1 2" key="1">
    <citation type="journal article" date="2006" name="Int. J. Syst. Evol. Microbiol.">
        <title>Costertonia aggregata gen. nov., sp. nov., a mesophilic marine bacterium of the family Flavobacteriaceae, isolated from a mature biofilm.</title>
        <authorList>
            <person name="Kwon K.K."/>
            <person name="Lee Y.K."/>
            <person name="Lee H.K."/>
        </authorList>
    </citation>
    <scope>NUCLEOTIDE SEQUENCE [LARGE SCALE GENOMIC DNA]</scope>
    <source>
        <strain evidence="1 2">KCCM 42265</strain>
    </source>
</reference>
<dbReference type="EMBL" id="CP058595">
    <property type="protein sequence ID" value="QLG45402.1"/>
    <property type="molecule type" value="Genomic_DNA"/>
</dbReference>
<evidence type="ECO:0000313" key="1">
    <source>
        <dbReference type="EMBL" id="QLG45402.1"/>
    </source>
</evidence>
<gene>
    <name evidence="1" type="ORF">HYG79_08595</name>
</gene>
<sequence length="441" mass="49972">MKLFIVFFVIGNFLCFGQRIQIQNVSSQNKVDNFGIFYCLPKTTIQLEFEIIKESFLPPENLSLCNKLFGDCQTYFGNKNVPYKKSSKIIIQDLKVKTDAIVDSEHIYRVNPSKKWNKNKSVSFTLNENGLIKGASISNIDKSFDIITSAISSFAGLGKSNLFNNDIAVNQQLTESEIILRNRIKRLIGSKYQLITSENFSGDKETLQFKLNEIDKILLKILEGVIGTKQVETQKLRFTILNPDIERDYTLFTVYNSENNTGINIQTDFKDQNFLKPNFRNSNSLGSNKKFEISIKPNGKSMGEILKSKMNSTNNLNGMVYRIPGSVNLKAYYGKVSLKPGENEKIEVFKENYLISQVGAVAYLPYRMDSASLELYEELGWLKSVSVSSSAITSEQVGNLAQTIKDAKKAIDGETEVEELTKKIELLKLRKEYSELLNSKE</sequence>
<dbReference type="KEGG" id="cagg:HYG79_08595"/>
<organism evidence="1 2">
    <name type="scientific">Costertonia aggregata</name>
    <dbReference type="NCBI Taxonomy" id="343403"/>
    <lineage>
        <taxon>Bacteria</taxon>
        <taxon>Pseudomonadati</taxon>
        <taxon>Bacteroidota</taxon>
        <taxon>Flavobacteriia</taxon>
        <taxon>Flavobacteriales</taxon>
        <taxon>Flavobacteriaceae</taxon>
        <taxon>Costertonia</taxon>
    </lineage>
</organism>
<dbReference type="InterPro" id="IPR032265">
    <property type="entry name" value="DUF4831"/>
</dbReference>